<proteinExistence type="inferred from homology"/>
<dbReference type="Proteomes" id="UP000199657">
    <property type="component" value="Unassembled WGS sequence"/>
</dbReference>
<dbReference type="GO" id="GO:0046890">
    <property type="term" value="P:regulation of lipid biosynthetic process"/>
    <property type="evidence" value="ECO:0007669"/>
    <property type="project" value="UniProtKB-UniRule"/>
</dbReference>
<dbReference type="GO" id="GO:0005506">
    <property type="term" value="F:iron ion binding"/>
    <property type="evidence" value="ECO:0007669"/>
    <property type="project" value="UniProtKB-UniRule"/>
</dbReference>
<keyword evidence="4" id="KW-0408">Iron</keyword>
<gene>
    <name evidence="4" type="primary">lapB</name>
    <name evidence="6" type="ORF">SAMN04488052_102242</name>
</gene>
<reference evidence="6 7" key="1">
    <citation type="submission" date="2016-10" db="EMBL/GenBank/DDBJ databases">
        <authorList>
            <person name="de Groot N.N."/>
        </authorList>
    </citation>
    <scope>NUCLEOTIDE SEQUENCE [LARGE SCALE GENOMIC DNA]</scope>
    <source>
        <strain evidence="6 7">CGMCC 1.6291</strain>
    </source>
</reference>
<evidence type="ECO:0000256" key="3">
    <source>
        <dbReference type="ARBA" id="ARBA00022803"/>
    </source>
</evidence>
<keyword evidence="2 4" id="KW-0677">Repeat</keyword>
<dbReference type="GO" id="GO:0009898">
    <property type="term" value="C:cytoplasmic side of plasma membrane"/>
    <property type="evidence" value="ECO:0007669"/>
    <property type="project" value="UniProtKB-UniRule"/>
</dbReference>
<keyword evidence="4" id="KW-0997">Cell inner membrane</keyword>
<comment type="function">
    <text evidence="4">Modulates cellular lipopolysaccharide (LPS) levels by regulating LpxC, which is involved in lipid A biosynthesis. May act by modulating the proteolytic activity of FtsH towards LpxC. May also coordinate assembly of proteins involved in LPS synthesis at the plasma membrane.</text>
</comment>
<evidence type="ECO:0000259" key="5">
    <source>
        <dbReference type="Pfam" id="PF18073"/>
    </source>
</evidence>
<keyword evidence="4" id="KW-0472">Membrane</keyword>
<feature type="binding site" evidence="4">
    <location>
        <position position="360"/>
    </location>
    <ligand>
        <name>Fe cation</name>
        <dbReference type="ChEBI" id="CHEBI:24875"/>
    </ligand>
</feature>
<feature type="binding site" evidence="4">
    <location>
        <position position="371"/>
    </location>
    <ligand>
        <name>Fe cation</name>
        <dbReference type="ChEBI" id="CHEBI:24875"/>
    </ligand>
</feature>
<dbReference type="STRING" id="406100.SAMN04488052_102242"/>
<dbReference type="Pfam" id="PF13432">
    <property type="entry name" value="TPR_16"/>
    <property type="match status" value="2"/>
</dbReference>
<keyword evidence="7" id="KW-1185">Reference proteome</keyword>
<dbReference type="Pfam" id="PF18073">
    <property type="entry name" value="Zn_ribbon_LapB"/>
    <property type="match status" value="1"/>
</dbReference>
<keyword evidence="4" id="KW-1003">Cell membrane</keyword>
<comment type="similarity">
    <text evidence="4">Belongs to the LapB family.</text>
</comment>
<feature type="topological domain" description="Cytoplasmic" evidence="4">
    <location>
        <begin position="21"/>
        <end position="389"/>
    </location>
</feature>
<comment type="subcellular location">
    <subcellularLocation>
        <location evidence="4">Cell inner membrane</location>
        <topology evidence="4">Single-pass membrane protein</topology>
        <orientation evidence="4">Cytoplasmic side</orientation>
    </subcellularLocation>
</comment>
<evidence type="ECO:0000256" key="1">
    <source>
        <dbReference type="ARBA" id="ARBA00022723"/>
    </source>
</evidence>
<evidence type="ECO:0000256" key="2">
    <source>
        <dbReference type="ARBA" id="ARBA00022737"/>
    </source>
</evidence>
<evidence type="ECO:0000313" key="7">
    <source>
        <dbReference type="Proteomes" id="UP000199657"/>
    </source>
</evidence>
<keyword evidence="4" id="KW-1133">Transmembrane helix</keyword>
<dbReference type="SUPFAM" id="SSF48452">
    <property type="entry name" value="TPR-like"/>
    <property type="match status" value="1"/>
</dbReference>
<dbReference type="InterPro" id="IPR019734">
    <property type="entry name" value="TPR_rpt"/>
</dbReference>
<feature type="binding site" evidence="4">
    <location>
        <position position="374"/>
    </location>
    <ligand>
        <name>Fe cation</name>
        <dbReference type="ChEBI" id="CHEBI:24875"/>
    </ligand>
</feature>
<dbReference type="Pfam" id="PF13176">
    <property type="entry name" value="TPR_7"/>
    <property type="match status" value="1"/>
</dbReference>
<dbReference type="EMBL" id="FOEG01000002">
    <property type="protein sequence ID" value="SEO69686.1"/>
    <property type="molecule type" value="Genomic_DNA"/>
</dbReference>
<dbReference type="NCBIfam" id="NF008757">
    <property type="entry name" value="PRK11788.1-5"/>
    <property type="match status" value="1"/>
</dbReference>
<dbReference type="Gene3D" id="1.25.40.10">
    <property type="entry name" value="Tetratricopeptide repeat domain"/>
    <property type="match status" value="2"/>
</dbReference>
<organism evidence="6 7">
    <name type="scientific">Aquisalimonas asiatica</name>
    <dbReference type="NCBI Taxonomy" id="406100"/>
    <lineage>
        <taxon>Bacteria</taxon>
        <taxon>Pseudomonadati</taxon>
        <taxon>Pseudomonadota</taxon>
        <taxon>Gammaproteobacteria</taxon>
        <taxon>Chromatiales</taxon>
        <taxon>Ectothiorhodospiraceae</taxon>
        <taxon>Aquisalimonas</taxon>
    </lineage>
</organism>
<name>A0A1H8RTN1_9GAMM</name>
<dbReference type="HAMAP" id="MF_00994">
    <property type="entry name" value="LPS_assembly_LapB"/>
    <property type="match status" value="1"/>
</dbReference>
<keyword evidence="1 4" id="KW-0479">Metal-binding</keyword>
<dbReference type="PANTHER" id="PTHR45586">
    <property type="entry name" value="TPR REPEAT-CONTAINING PROTEIN PA4667"/>
    <property type="match status" value="1"/>
</dbReference>
<dbReference type="SMART" id="SM00028">
    <property type="entry name" value="TPR"/>
    <property type="match status" value="3"/>
</dbReference>
<evidence type="ECO:0000313" key="6">
    <source>
        <dbReference type="EMBL" id="SEO69686.1"/>
    </source>
</evidence>
<evidence type="ECO:0000256" key="4">
    <source>
        <dbReference type="HAMAP-Rule" id="MF_00994"/>
    </source>
</evidence>
<dbReference type="AlphaFoldDB" id="A0A1H8RTN1"/>
<keyword evidence="3 4" id="KW-0802">TPR repeat</keyword>
<dbReference type="InterPro" id="IPR051012">
    <property type="entry name" value="CellSynth/LPSAsmb/PSIAsmb"/>
</dbReference>
<dbReference type="PANTHER" id="PTHR45586:SF1">
    <property type="entry name" value="LIPOPOLYSACCHARIDE ASSEMBLY PROTEIN B"/>
    <property type="match status" value="1"/>
</dbReference>
<dbReference type="InterPro" id="IPR030865">
    <property type="entry name" value="LapB"/>
</dbReference>
<feature type="binding site" evidence="4">
    <location>
        <position position="357"/>
    </location>
    <ligand>
        <name>Fe cation</name>
        <dbReference type="ChEBI" id="CHEBI:24875"/>
    </ligand>
</feature>
<dbReference type="OrthoDB" id="507476at2"/>
<protein>
    <recommendedName>
        <fullName evidence="4">Lipopolysaccharide assembly protein B</fullName>
    </recommendedName>
</protein>
<keyword evidence="4" id="KW-0812">Transmembrane</keyword>
<sequence>MVELFWLLLPVAAFSGWFIARRGQSGGARSGRAEPLRGDYFQGLNYLLNEQQDKAIEVFTRMVEVDSDTVETHLALGNLFRRRGEVDRAIRIHQNLIARPSLNREQRTQALLELGEDYLRAGLLDRAENLFQEVVETGSFVPQALQHLLDIYQQEKEWDNAILVAARLEVNSEQGMAPRVAQFYCEQVDRAWRDGEINRARNLIKRALTADPGCVRASIQQGDIERSVGNYKQALKCYQRVRDQDRDYLPEVLVGLHECYTQLGRPDGYRAFLEDVSRDYRGASVILALAERIRQDNGEGAAAQYLIEQLRARPSVRGLNRLIELNLARTEQTDGADLEVLRELFHALLRDKPGYSCRNCGFSARTLHWQCPSCRKWATIKPIQGVEGE</sequence>
<dbReference type="InterPro" id="IPR011990">
    <property type="entry name" value="TPR-like_helical_dom_sf"/>
</dbReference>
<feature type="domain" description="LapB rubredoxin metal binding" evidence="5">
    <location>
        <begin position="355"/>
        <end position="382"/>
    </location>
</feature>
<dbReference type="GO" id="GO:0008653">
    <property type="term" value="P:lipopolysaccharide metabolic process"/>
    <property type="evidence" value="ECO:0007669"/>
    <property type="project" value="InterPro"/>
</dbReference>
<dbReference type="InterPro" id="IPR041166">
    <property type="entry name" value="Rubredoxin_2"/>
</dbReference>
<dbReference type="RefSeq" id="WP_091640846.1">
    <property type="nucleotide sequence ID" value="NZ_FOEG01000002.1"/>
</dbReference>
<accession>A0A1H8RTN1</accession>